<dbReference type="RefSeq" id="XP_022310668.1">
    <property type="nucleotide sequence ID" value="XM_022454960.1"/>
</dbReference>
<dbReference type="PRINTS" id="PR00837">
    <property type="entry name" value="V5TPXLIKE"/>
</dbReference>
<evidence type="ECO:0000313" key="4">
    <source>
        <dbReference type="RefSeq" id="XP_022310668.1"/>
    </source>
</evidence>
<dbReference type="InterPro" id="IPR014044">
    <property type="entry name" value="CAP_dom"/>
</dbReference>
<dbReference type="InterPro" id="IPR035940">
    <property type="entry name" value="CAP_sf"/>
</dbReference>
<dbReference type="GO" id="GO:0005576">
    <property type="term" value="C:extracellular region"/>
    <property type="evidence" value="ECO:0007669"/>
    <property type="project" value="InterPro"/>
</dbReference>
<dbReference type="PROSITE" id="PS01009">
    <property type="entry name" value="CRISP_1"/>
    <property type="match status" value="1"/>
</dbReference>
<keyword evidence="1" id="KW-1133">Transmembrane helix</keyword>
<reference evidence="4" key="2">
    <citation type="submission" date="2025-08" db="UniProtKB">
        <authorList>
            <consortium name="RefSeq"/>
        </authorList>
    </citation>
    <scope>IDENTIFICATION</scope>
    <source>
        <tissue evidence="4">Whole sample</tissue>
    </source>
</reference>
<evidence type="ECO:0000313" key="3">
    <source>
        <dbReference type="Proteomes" id="UP000694844"/>
    </source>
</evidence>
<evidence type="ECO:0000259" key="2">
    <source>
        <dbReference type="SMART" id="SM00198"/>
    </source>
</evidence>
<reference evidence="3" key="1">
    <citation type="submission" date="2024-06" db="UniProtKB">
        <authorList>
            <consortium name="RefSeq"/>
        </authorList>
    </citation>
    <scope>NUCLEOTIDE SEQUENCE [LARGE SCALE GENOMIC DNA]</scope>
</reference>
<keyword evidence="3" id="KW-1185">Reference proteome</keyword>
<dbReference type="Proteomes" id="UP000694844">
    <property type="component" value="Chromosome 1"/>
</dbReference>
<feature type="transmembrane region" description="Helical" evidence="1">
    <location>
        <begin position="23"/>
        <end position="40"/>
    </location>
</feature>
<dbReference type="SMART" id="SM00198">
    <property type="entry name" value="SCP"/>
    <property type="match status" value="1"/>
</dbReference>
<keyword evidence="1" id="KW-0472">Membrane</keyword>
<dbReference type="Pfam" id="PF00188">
    <property type="entry name" value="CAP"/>
    <property type="match status" value="1"/>
</dbReference>
<dbReference type="AlphaFoldDB" id="A0A8B8C4N4"/>
<dbReference type="Gene3D" id="3.40.33.10">
    <property type="entry name" value="CAP"/>
    <property type="match status" value="1"/>
</dbReference>
<dbReference type="SUPFAM" id="SSF55797">
    <property type="entry name" value="PR-1-like"/>
    <property type="match status" value="1"/>
</dbReference>
<protein>
    <submittedName>
        <fullName evidence="4">GLIPR1-like protein 1</fullName>
    </submittedName>
</protein>
<dbReference type="PANTHER" id="PTHR10334">
    <property type="entry name" value="CYSTEINE-RICH SECRETORY PROTEIN-RELATED"/>
    <property type="match status" value="1"/>
</dbReference>
<dbReference type="GeneID" id="111115999"/>
<keyword evidence="1" id="KW-0812">Transmembrane</keyword>
<sequence length="221" mass="24764">MYSGGAVTDINVEVQKNLFTTDIMKVLSILVVLFSVYFLGCRSEDRFKSMLRRQITSEAQEFLNAHNDKRRIVSPAAANMREMKWSNELATIARNFASQCAHGHNSAASSQSASFWYVGENIYRGYGSARDAIESWDSEKNYYAFSSNTCFGVCGHYTQVVWHESEYLGCARVECGTNDYNIVCNYGVGGNFNNLRPYTAGTPCSQCPSGYTCNNQLCRKP</sequence>
<dbReference type="InterPro" id="IPR018244">
    <property type="entry name" value="Allrgn_V5/Tpx1_CS"/>
</dbReference>
<dbReference type="OrthoDB" id="335796at2759"/>
<accession>A0A8B8C4N4</accession>
<proteinExistence type="predicted"/>
<dbReference type="KEGG" id="cvn:111115999"/>
<evidence type="ECO:0000256" key="1">
    <source>
        <dbReference type="SAM" id="Phobius"/>
    </source>
</evidence>
<gene>
    <name evidence="4" type="primary">LOC111115999</name>
</gene>
<dbReference type="InterPro" id="IPR001283">
    <property type="entry name" value="CRISP-related"/>
</dbReference>
<name>A0A8B8C4N4_CRAVI</name>
<organism evidence="3 4">
    <name type="scientific">Crassostrea virginica</name>
    <name type="common">Eastern oyster</name>
    <dbReference type="NCBI Taxonomy" id="6565"/>
    <lineage>
        <taxon>Eukaryota</taxon>
        <taxon>Metazoa</taxon>
        <taxon>Spiralia</taxon>
        <taxon>Lophotrochozoa</taxon>
        <taxon>Mollusca</taxon>
        <taxon>Bivalvia</taxon>
        <taxon>Autobranchia</taxon>
        <taxon>Pteriomorphia</taxon>
        <taxon>Ostreida</taxon>
        <taxon>Ostreoidea</taxon>
        <taxon>Ostreidae</taxon>
        <taxon>Crassostrea</taxon>
    </lineage>
</organism>
<feature type="domain" description="SCP" evidence="2">
    <location>
        <begin position="57"/>
        <end position="194"/>
    </location>
</feature>